<dbReference type="HOGENOM" id="CLU_2248822_0_0_11"/>
<feature type="region of interest" description="Disordered" evidence="1">
    <location>
        <begin position="64"/>
        <end position="104"/>
    </location>
</feature>
<dbReference type="Proteomes" id="UP000001918">
    <property type="component" value="Chromosome"/>
</dbReference>
<name>D1A5U9_THECD</name>
<gene>
    <name evidence="2" type="ordered locus">Tcur_2693</name>
</gene>
<dbReference type="RefSeq" id="WP_012853028.1">
    <property type="nucleotide sequence ID" value="NC_013510.1"/>
</dbReference>
<dbReference type="EMBL" id="CP001738">
    <property type="protein sequence ID" value="ACY98244.1"/>
    <property type="molecule type" value="Genomic_DNA"/>
</dbReference>
<evidence type="ECO:0000313" key="2">
    <source>
        <dbReference type="EMBL" id="ACY98244.1"/>
    </source>
</evidence>
<evidence type="ECO:0000313" key="3">
    <source>
        <dbReference type="Proteomes" id="UP000001918"/>
    </source>
</evidence>
<dbReference type="AlphaFoldDB" id="D1A5U9"/>
<evidence type="ECO:0000256" key="1">
    <source>
        <dbReference type="SAM" id="MobiDB-lite"/>
    </source>
</evidence>
<feature type="region of interest" description="Disordered" evidence="1">
    <location>
        <begin position="1"/>
        <end position="36"/>
    </location>
</feature>
<protein>
    <submittedName>
        <fullName evidence="2">Uncharacterized protein</fullName>
    </submittedName>
</protein>
<organism evidence="2 3">
    <name type="scientific">Thermomonospora curvata (strain ATCC 19995 / DSM 43183 / JCM 3096 / KCTC 9072 / NBRC 15933 / NCIMB 10081 / Henssen B9)</name>
    <dbReference type="NCBI Taxonomy" id="471852"/>
    <lineage>
        <taxon>Bacteria</taxon>
        <taxon>Bacillati</taxon>
        <taxon>Actinomycetota</taxon>
        <taxon>Actinomycetes</taxon>
        <taxon>Streptosporangiales</taxon>
        <taxon>Thermomonosporaceae</taxon>
        <taxon>Thermomonospora</taxon>
    </lineage>
</organism>
<proteinExistence type="predicted"/>
<sequence length="104" mass="10447">MTKRPRHGAGGHTGEPSARPTRKSGPAPTLAAGGRARIDDRITPASLGRRTARTTLDGARTESFAAPAARPGAHTSGTLPGAGLITRLPGSGLLAISPTEGTFA</sequence>
<dbReference type="KEGG" id="tcu:Tcur_2693"/>
<dbReference type="STRING" id="471852.Tcur_2693"/>
<reference evidence="2 3" key="1">
    <citation type="journal article" date="2011" name="Stand. Genomic Sci.">
        <title>Complete genome sequence of Thermomonospora curvata type strain (B9).</title>
        <authorList>
            <person name="Chertkov O."/>
            <person name="Sikorski J."/>
            <person name="Nolan M."/>
            <person name="Lapidus A."/>
            <person name="Lucas S."/>
            <person name="Del Rio T.G."/>
            <person name="Tice H."/>
            <person name="Cheng J.F."/>
            <person name="Goodwin L."/>
            <person name="Pitluck S."/>
            <person name="Liolios K."/>
            <person name="Ivanova N."/>
            <person name="Mavromatis K."/>
            <person name="Mikhailova N."/>
            <person name="Ovchinnikova G."/>
            <person name="Pati A."/>
            <person name="Chen A."/>
            <person name="Palaniappan K."/>
            <person name="Djao O.D."/>
            <person name="Land M."/>
            <person name="Hauser L."/>
            <person name="Chang Y.J."/>
            <person name="Jeffries C.D."/>
            <person name="Brettin T."/>
            <person name="Han C."/>
            <person name="Detter J.C."/>
            <person name="Rohde M."/>
            <person name="Goker M."/>
            <person name="Woyke T."/>
            <person name="Bristow J."/>
            <person name="Eisen J.A."/>
            <person name="Markowitz V."/>
            <person name="Hugenholtz P."/>
            <person name="Klenk H.P."/>
            <person name="Kyrpides N.C."/>
        </authorList>
    </citation>
    <scope>NUCLEOTIDE SEQUENCE [LARGE SCALE GENOMIC DNA]</scope>
    <source>
        <strain evidence="3">ATCC 19995 / DSM 43183 / JCM 3096 / KCTC 9072 / NBRC 15933 / NCIMB 10081 / Henssen B9</strain>
    </source>
</reference>
<keyword evidence="3" id="KW-1185">Reference proteome</keyword>
<dbReference type="OrthoDB" id="4369409at2"/>
<accession>D1A5U9</accession>